<dbReference type="AlphaFoldDB" id="A0A3B0JC75"/>
<keyword evidence="1" id="KW-0472">Membrane</keyword>
<evidence type="ECO:0008006" key="3">
    <source>
        <dbReference type="Google" id="ProtNLM"/>
    </source>
</evidence>
<dbReference type="PANTHER" id="PTHR12277:SF81">
    <property type="entry name" value="PROTEIN ABHD13"/>
    <property type="match status" value="1"/>
</dbReference>
<evidence type="ECO:0000313" key="2">
    <source>
        <dbReference type="EMBL" id="SPP32852.1"/>
    </source>
</evidence>
<dbReference type="InterPro" id="IPR029058">
    <property type="entry name" value="AB_hydrolase_fold"/>
</dbReference>
<accession>A0A3B0JC75</accession>
<protein>
    <recommendedName>
        <fullName evidence="3">Phospholipase/carboxylesterase/thioesterase domain-containing protein</fullName>
    </recommendedName>
</protein>
<feature type="transmembrane region" description="Helical" evidence="1">
    <location>
        <begin position="57"/>
        <end position="81"/>
    </location>
</feature>
<keyword evidence="1" id="KW-0812">Transmembrane</keyword>
<dbReference type="Gene3D" id="3.40.50.1820">
    <property type="entry name" value="alpha/beta hydrolase"/>
    <property type="match status" value="1"/>
</dbReference>
<keyword evidence="1" id="KW-1133">Transmembrane helix</keyword>
<proteinExistence type="predicted"/>
<sequence length="296" mass="33295">MHVAKYNKENEIHLIFFRGIGDNHKNATRYIQGEFTYPHRSNFHTHAHKYSTTFQNYITYATASFMLLGVSILLPILILLINPMTSKIASLAILAALTCTFLSVSLLMIPFINKNQSLSQPSIKEISKLIDNGVKPENIILFGHSFGGAVASEVLKYFADKNIKLGGIILTSTFSSFHNAIKHFPIPQAKILSVLPSCLLKKMLKVLNLDFDIANNIRGLQNENIPIVIINHERDNLIPYPAQLAKGLEDNQSLNRNLTKIVNLKSFEYDPHNGVLFSCELNKNLLDLIPNKTINR</sequence>
<gene>
    <name evidence="2" type="ORF">WBAD_0244</name>
</gene>
<dbReference type="PANTHER" id="PTHR12277">
    <property type="entry name" value="ALPHA/BETA HYDROLASE DOMAIN-CONTAINING PROTEIN"/>
    <property type="match status" value="1"/>
</dbReference>
<feature type="transmembrane region" description="Helical" evidence="1">
    <location>
        <begin position="88"/>
        <end position="112"/>
    </location>
</feature>
<organism evidence="2">
    <name type="scientific">Wolbachia endosymbiont of Aleurodicus dispersus</name>
    <dbReference type="NCBI Taxonomy" id="1288877"/>
    <lineage>
        <taxon>Bacteria</taxon>
        <taxon>Pseudomonadati</taxon>
        <taxon>Pseudomonadota</taxon>
        <taxon>Alphaproteobacteria</taxon>
        <taxon>Rickettsiales</taxon>
        <taxon>Anaplasmataceae</taxon>
        <taxon>Wolbachieae</taxon>
        <taxon>Wolbachia</taxon>
    </lineage>
</organism>
<dbReference type="EMBL" id="OUNE01000050">
    <property type="protein sequence ID" value="SPP32852.1"/>
    <property type="molecule type" value="Genomic_DNA"/>
</dbReference>
<evidence type="ECO:0000256" key="1">
    <source>
        <dbReference type="SAM" id="Phobius"/>
    </source>
</evidence>
<name>A0A3B0JC75_9RICK</name>
<dbReference type="SUPFAM" id="SSF53474">
    <property type="entry name" value="alpha/beta-Hydrolases"/>
    <property type="match status" value="1"/>
</dbReference>
<reference evidence="2" key="1">
    <citation type="submission" date="2018-04" db="EMBL/GenBank/DDBJ databases">
        <authorList>
            <person name="Go L.Y."/>
            <person name="Mitchell J.A."/>
        </authorList>
    </citation>
    <scope>NUCLEOTIDE SEQUENCE</scope>
    <source>
        <strain evidence="2">WBAD</strain>
    </source>
</reference>